<accession>A0ACC0K3Q6</accession>
<protein>
    <submittedName>
        <fullName evidence="1">Uncharacterized protein</fullName>
    </submittedName>
</protein>
<name>A0ACC0K3Q6_CHOFU</name>
<keyword evidence="2" id="KW-1185">Reference proteome</keyword>
<comment type="caution">
    <text evidence="1">The sequence shown here is derived from an EMBL/GenBank/DDBJ whole genome shotgun (WGS) entry which is preliminary data.</text>
</comment>
<gene>
    <name evidence="1" type="ORF">MSG28_000987</name>
</gene>
<evidence type="ECO:0000313" key="2">
    <source>
        <dbReference type="Proteomes" id="UP001064048"/>
    </source>
</evidence>
<dbReference type="EMBL" id="CM046131">
    <property type="protein sequence ID" value="KAI8430838.1"/>
    <property type="molecule type" value="Genomic_DNA"/>
</dbReference>
<proteinExistence type="predicted"/>
<dbReference type="Proteomes" id="UP001064048">
    <property type="component" value="Chromosome Z"/>
</dbReference>
<evidence type="ECO:0000313" key="1">
    <source>
        <dbReference type="EMBL" id="KAI8430838.1"/>
    </source>
</evidence>
<organism evidence="1 2">
    <name type="scientific">Choristoneura fumiferana</name>
    <name type="common">Spruce budworm moth</name>
    <name type="synonym">Archips fumiferana</name>
    <dbReference type="NCBI Taxonomy" id="7141"/>
    <lineage>
        <taxon>Eukaryota</taxon>
        <taxon>Metazoa</taxon>
        <taxon>Ecdysozoa</taxon>
        <taxon>Arthropoda</taxon>
        <taxon>Hexapoda</taxon>
        <taxon>Insecta</taxon>
        <taxon>Pterygota</taxon>
        <taxon>Neoptera</taxon>
        <taxon>Endopterygota</taxon>
        <taxon>Lepidoptera</taxon>
        <taxon>Glossata</taxon>
        <taxon>Ditrysia</taxon>
        <taxon>Tortricoidea</taxon>
        <taxon>Tortricidae</taxon>
        <taxon>Tortricinae</taxon>
        <taxon>Choristoneura</taxon>
    </lineage>
</organism>
<sequence>MLKEFHPAKHDVLDGVVVLIDPYTVGMSMIALASGIARAPIDEDINPFEADLYINIYQWTLRFLSLIPNWSAGTDGHFCRTLKTWRRRWQYMDSRVPDWMRSITPISKQGWAAEDLERKRFKAYAESAFIKHYRYPSKVFNNFDSFVSAQTSAFKPPSSSLSQP</sequence>
<reference evidence="1 2" key="1">
    <citation type="journal article" date="2022" name="Genome Biol. Evol.">
        <title>The Spruce Budworm Genome: Reconstructing the Evolutionary History of Antifreeze Proteins.</title>
        <authorList>
            <person name="Beliveau C."/>
            <person name="Gagne P."/>
            <person name="Picq S."/>
            <person name="Vernygora O."/>
            <person name="Keeling C.I."/>
            <person name="Pinkney K."/>
            <person name="Doucet D."/>
            <person name="Wen F."/>
            <person name="Johnston J.S."/>
            <person name="Maaroufi H."/>
            <person name="Boyle B."/>
            <person name="Laroche J."/>
            <person name="Dewar K."/>
            <person name="Juretic N."/>
            <person name="Blackburn G."/>
            <person name="Nisole A."/>
            <person name="Brunet B."/>
            <person name="Brandao M."/>
            <person name="Lumley L."/>
            <person name="Duan J."/>
            <person name="Quan G."/>
            <person name="Lucarotti C.J."/>
            <person name="Roe A.D."/>
            <person name="Sperling F.A.H."/>
            <person name="Levesque R.C."/>
            <person name="Cusson M."/>
        </authorList>
    </citation>
    <scope>NUCLEOTIDE SEQUENCE [LARGE SCALE GENOMIC DNA]</scope>
    <source>
        <strain evidence="1">Glfc:IPQL:Cfum</strain>
    </source>
</reference>